<dbReference type="InterPro" id="IPR013762">
    <property type="entry name" value="Integrase-like_cat_sf"/>
</dbReference>
<proteinExistence type="inferred from homology"/>
<protein>
    <submittedName>
        <fullName evidence="5">Site-specific recombinase XerD</fullName>
    </submittedName>
</protein>
<dbReference type="GO" id="GO:0003677">
    <property type="term" value="F:DNA binding"/>
    <property type="evidence" value="ECO:0007669"/>
    <property type="project" value="UniProtKB-KW"/>
</dbReference>
<dbReference type="Pfam" id="PF00589">
    <property type="entry name" value="Phage_integrase"/>
    <property type="match status" value="1"/>
</dbReference>
<dbReference type="Proteomes" id="UP000198964">
    <property type="component" value="Unassembled WGS sequence"/>
</dbReference>
<keyword evidence="2" id="KW-0238">DNA-binding</keyword>
<evidence type="ECO:0000256" key="1">
    <source>
        <dbReference type="ARBA" id="ARBA00008857"/>
    </source>
</evidence>
<keyword evidence="6" id="KW-1185">Reference proteome</keyword>
<dbReference type="GO" id="GO:0015074">
    <property type="term" value="P:DNA integration"/>
    <property type="evidence" value="ECO:0007669"/>
    <property type="project" value="InterPro"/>
</dbReference>
<dbReference type="CDD" id="cd01185">
    <property type="entry name" value="INTN1_C_like"/>
    <property type="match status" value="1"/>
</dbReference>
<dbReference type="STRING" id="655355.SAMN05216283_110129"/>
<dbReference type="Gene3D" id="1.10.150.130">
    <property type="match status" value="1"/>
</dbReference>
<dbReference type="Gene3D" id="1.10.443.10">
    <property type="entry name" value="Intergrase catalytic core"/>
    <property type="match status" value="1"/>
</dbReference>
<evidence type="ECO:0000259" key="4">
    <source>
        <dbReference type="PROSITE" id="PS51898"/>
    </source>
</evidence>
<dbReference type="InterPro" id="IPR025269">
    <property type="entry name" value="SAM-like_dom"/>
</dbReference>
<evidence type="ECO:0000256" key="2">
    <source>
        <dbReference type="ARBA" id="ARBA00023125"/>
    </source>
</evidence>
<dbReference type="PROSITE" id="PS51898">
    <property type="entry name" value="TYR_RECOMBINASE"/>
    <property type="match status" value="1"/>
</dbReference>
<dbReference type="InterPro" id="IPR011010">
    <property type="entry name" value="DNA_brk_join_enz"/>
</dbReference>
<evidence type="ECO:0000313" key="5">
    <source>
        <dbReference type="EMBL" id="SFF60662.1"/>
    </source>
</evidence>
<accession>A0A1I2K0N3</accession>
<dbReference type="GO" id="GO:0006310">
    <property type="term" value="P:DNA recombination"/>
    <property type="evidence" value="ECO:0007669"/>
    <property type="project" value="UniProtKB-KW"/>
</dbReference>
<dbReference type="InterPro" id="IPR002104">
    <property type="entry name" value="Integrase_catalytic"/>
</dbReference>
<dbReference type="AlphaFoldDB" id="A0A1I2K0N3"/>
<dbReference type="RefSeq" id="WP_093920993.1">
    <property type="nucleotide sequence ID" value="NZ_FONW01000010.1"/>
</dbReference>
<comment type="similarity">
    <text evidence="1">Belongs to the 'phage' integrase family.</text>
</comment>
<dbReference type="PANTHER" id="PTHR30349:SF64">
    <property type="entry name" value="PROPHAGE INTEGRASE INTD-RELATED"/>
    <property type="match status" value="1"/>
</dbReference>
<feature type="domain" description="Tyr recombinase" evidence="4">
    <location>
        <begin position="216"/>
        <end position="394"/>
    </location>
</feature>
<dbReference type="InterPro" id="IPR010998">
    <property type="entry name" value="Integrase_recombinase_N"/>
</dbReference>
<name>A0A1I2K0N3_9BACT</name>
<dbReference type="SUPFAM" id="SSF56349">
    <property type="entry name" value="DNA breaking-rejoining enzymes"/>
    <property type="match status" value="1"/>
</dbReference>
<dbReference type="InterPro" id="IPR035386">
    <property type="entry name" value="Arm-DNA-bind_5"/>
</dbReference>
<dbReference type="Pfam" id="PF13102">
    <property type="entry name" value="Phage_int_SAM_5"/>
    <property type="match status" value="1"/>
</dbReference>
<dbReference type="Pfam" id="PF17293">
    <property type="entry name" value="Arm-DNA-bind_5"/>
    <property type="match status" value="1"/>
</dbReference>
<evidence type="ECO:0000313" key="6">
    <source>
        <dbReference type="Proteomes" id="UP000198964"/>
    </source>
</evidence>
<dbReference type="PANTHER" id="PTHR30349">
    <property type="entry name" value="PHAGE INTEGRASE-RELATED"/>
    <property type="match status" value="1"/>
</dbReference>
<keyword evidence="3" id="KW-0233">DNA recombination</keyword>
<evidence type="ECO:0000256" key="3">
    <source>
        <dbReference type="ARBA" id="ARBA00023172"/>
    </source>
</evidence>
<organism evidence="5 6">
    <name type="scientific">Sunxiuqinia elliptica</name>
    <dbReference type="NCBI Taxonomy" id="655355"/>
    <lineage>
        <taxon>Bacteria</taxon>
        <taxon>Pseudomonadati</taxon>
        <taxon>Bacteroidota</taxon>
        <taxon>Bacteroidia</taxon>
        <taxon>Marinilabiliales</taxon>
        <taxon>Prolixibacteraceae</taxon>
        <taxon>Sunxiuqinia</taxon>
    </lineage>
</organism>
<dbReference type="InterPro" id="IPR050090">
    <property type="entry name" value="Tyrosine_recombinase_XerCD"/>
</dbReference>
<dbReference type="EMBL" id="FONW01000010">
    <property type="protein sequence ID" value="SFF60662.1"/>
    <property type="molecule type" value="Genomic_DNA"/>
</dbReference>
<sequence length="407" mass="47876">MRLTINFIVKKARQKINGEIPVYVRFTLDSKRVELSTGIYCHPDKWDESGQHFNGRNERAQILNNRLSKIQNEIQDHYNLLKSSGEDFDVITIKNRIRNIDDSEGILKVFDYYLRNMSEKLGKGYSKETYKHYKSSRKRLGEFVRKFSMRKDYPVEKVDYKFLEAFDVYLKKEYKVHQNTAWNYHKHTRRVLNLAVSMDLIEKNPYKKYKIPLAETNRDFLTATELSTIQDKEIKVQRLDTIRDIFVFACYTGLSYSDIAKLHKDHLRKGIDENDWIFINRTKTNNRCRIPVLPEANIILKKYQNTPHYQVKGLLLPVLTNQKMNSYLKELADICGINKELTMHMARHTFATTVTLSNGVPLETVSKILGHTNLKTTQIYAKILDQKISDDIKQLQIKLESNKKARI</sequence>
<gene>
    <name evidence="5" type="ORF">SAMN05216283_110129</name>
</gene>
<reference evidence="5 6" key="1">
    <citation type="submission" date="2016-10" db="EMBL/GenBank/DDBJ databases">
        <authorList>
            <person name="de Groot N.N."/>
        </authorList>
    </citation>
    <scope>NUCLEOTIDE SEQUENCE [LARGE SCALE GENOMIC DNA]</scope>
    <source>
        <strain evidence="5 6">CGMCC 1.9156</strain>
    </source>
</reference>